<feature type="transmembrane region" description="Helical" evidence="9">
    <location>
        <begin position="183"/>
        <end position="204"/>
    </location>
</feature>
<keyword evidence="11" id="KW-1185">Reference proteome</keyword>
<keyword evidence="7 9" id="KW-0472">Membrane</keyword>
<name>A0A0F8XNX7_9EURO</name>
<keyword evidence="3" id="KW-0337">GPI-anchor biosynthesis</keyword>
<evidence type="ECO:0000313" key="11">
    <source>
        <dbReference type="Proteomes" id="UP000034947"/>
    </source>
</evidence>
<evidence type="ECO:0008006" key="12">
    <source>
        <dbReference type="Google" id="ProtNLM"/>
    </source>
</evidence>
<dbReference type="GO" id="GO:0006506">
    <property type="term" value="P:GPI anchor biosynthetic process"/>
    <property type="evidence" value="ECO:0007669"/>
    <property type="project" value="UniProtKB-UniPathway"/>
</dbReference>
<dbReference type="EMBL" id="JYKN01000235">
    <property type="protein sequence ID" value="KKK25182.1"/>
    <property type="molecule type" value="Genomic_DNA"/>
</dbReference>
<feature type="transmembrane region" description="Helical" evidence="9">
    <location>
        <begin position="225"/>
        <end position="245"/>
    </location>
</feature>
<evidence type="ECO:0000256" key="8">
    <source>
        <dbReference type="SAM" id="MobiDB-lite"/>
    </source>
</evidence>
<feature type="region of interest" description="Disordered" evidence="8">
    <location>
        <begin position="1"/>
        <end position="29"/>
    </location>
</feature>
<keyword evidence="4 9" id="KW-0812">Transmembrane</keyword>
<organism evidence="10 11">
    <name type="scientific">Aspergillus ochraceoroseus</name>
    <dbReference type="NCBI Taxonomy" id="138278"/>
    <lineage>
        <taxon>Eukaryota</taxon>
        <taxon>Fungi</taxon>
        <taxon>Dikarya</taxon>
        <taxon>Ascomycota</taxon>
        <taxon>Pezizomycotina</taxon>
        <taxon>Eurotiomycetes</taxon>
        <taxon>Eurotiomycetidae</taxon>
        <taxon>Eurotiales</taxon>
        <taxon>Aspergillaceae</taxon>
        <taxon>Aspergillus</taxon>
        <taxon>Aspergillus subgen. Nidulantes</taxon>
    </lineage>
</organism>
<dbReference type="UniPathway" id="UPA00196"/>
<accession>A0A0F8XNX7</accession>
<dbReference type="OrthoDB" id="17366at2759"/>
<feature type="transmembrane region" description="Helical" evidence="9">
    <location>
        <begin position="153"/>
        <end position="177"/>
    </location>
</feature>
<dbReference type="GO" id="GO:0005789">
    <property type="term" value="C:endoplasmic reticulum membrane"/>
    <property type="evidence" value="ECO:0007669"/>
    <property type="project" value="UniProtKB-SubCell"/>
</dbReference>
<dbReference type="Proteomes" id="UP000034947">
    <property type="component" value="Unassembled WGS sequence"/>
</dbReference>
<evidence type="ECO:0000256" key="7">
    <source>
        <dbReference type="ARBA" id="ARBA00023136"/>
    </source>
</evidence>
<keyword evidence="6 9" id="KW-1133">Transmembrane helix</keyword>
<proteinExistence type="predicted"/>
<reference evidence="10 11" key="1">
    <citation type="submission" date="2015-02" db="EMBL/GenBank/DDBJ databases">
        <title>Draft Genome Sequences of Two Closely-Related Aflatoxigenic Aspergillus Species Obtained from the Cote d'Ivoire.</title>
        <authorList>
            <person name="Moore G.G."/>
            <person name="Beltz S.B."/>
            <person name="Mack B.M."/>
        </authorList>
    </citation>
    <scope>NUCLEOTIDE SEQUENCE [LARGE SCALE GENOMIC DNA]</scope>
    <source>
        <strain evidence="10 11">SRRC1432</strain>
    </source>
</reference>
<evidence type="ECO:0000256" key="1">
    <source>
        <dbReference type="ARBA" id="ARBA00004477"/>
    </source>
</evidence>
<evidence type="ECO:0000256" key="9">
    <source>
        <dbReference type="SAM" id="Phobius"/>
    </source>
</evidence>
<evidence type="ECO:0000313" key="10">
    <source>
        <dbReference type="EMBL" id="KKK25182.1"/>
    </source>
</evidence>
<evidence type="ECO:0000256" key="2">
    <source>
        <dbReference type="ARBA" id="ARBA00004687"/>
    </source>
</evidence>
<evidence type="ECO:0000256" key="3">
    <source>
        <dbReference type="ARBA" id="ARBA00022502"/>
    </source>
</evidence>
<feature type="region of interest" description="Disordered" evidence="8">
    <location>
        <begin position="97"/>
        <end position="141"/>
    </location>
</feature>
<dbReference type="VEuPathDB" id="FungiDB:P175DRAFT_0439799"/>
<evidence type="ECO:0000256" key="5">
    <source>
        <dbReference type="ARBA" id="ARBA00022824"/>
    </source>
</evidence>
<feature type="compositionally biased region" description="Low complexity" evidence="8">
    <location>
        <begin position="97"/>
        <end position="106"/>
    </location>
</feature>
<feature type="transmembrane region" description="Helical" evidence="9">
    <location>
        <begin position="251"/>
        <end position="272"/>
    </location>
</feature>
<evidence type="ECO:0000256" key="4">
    <source>
        <dbReference type="ARBA" id="ARBA00022692"/>
    </source>
</evidence>
<sequence length="295" mass="31000">MAALTTAPASSSSLATPQAPPPATMKSKPAAAPVSILPGQFAQIYSLIHPALLLSLLVLRFGSVIDDPVTELLHDLPILVVLQVAFAMICLPPAGAAKPSSSPPSAQGEASTAVAEEKTTASRKIGSRRRHAAGKSSSSPSMMGCICAKLTPALLSLTLTSLLATPVLSILLILFGAPLRTHHALTLLCAAHMALLACFPLIYVHGVDGPIWREIWAVSRPVDSVSAGALGTCLGAWFGAVPIPLDWDRPWQAYPITILTGAYLGHLVGVLGGRSEWVFGKRIDFTKEERNVKVE</sequence>
<comment type="subcellular location">
    <subcellularLocation>
        <location evidence="1">Endoplasmic reticulum membrane</location>
        <topology evidence="1">Multi-pass membrane protein</topology>
    </subcellularLocation>
</comment>
<dbReference type="AlphaFoldDB" id="A0A0F8XNX7"/>
<comment type="pathway">
    <text evidence="2">Glycolipid biosynthesis; glycosylphosphatidylinositol-anchor biosynthesis.</text>
</comment>
<keyword evidence="5" id="KW-0256">Endoplasmic reticulum</keyword>
<evidence type="ECO:0000256" key="6">
    <source>
        <dbReference type="ARBA" id="ARBA00022989"/>
    </source>
</evidence>
<dbReference type="Pfam" id="PF06699">
    <property type="entry name" value="PIG-F"/>
    <property type="match status" value="1"/>
</dbReference>
<comment type="caution">
    <text evidence="10">The sequence shown here is derived from an EMBL/GenBank/DDBJ whole genome shotgun (WGS) entry which is preliminary data.</text>
</comment>
<dbReference type="InterPro" id="IPR009580">
    <property type="entry name" value="GPI_biosynthesis_protein_Pig-F"/>
</dbReference>
<protein>
    <recommendedName>
        <fullName evidence="12">GPI-anchor biosynthesis protein</fullName>
    </recommendedName>
</protein>
<gene>
    <name evidence="10" type="ORF">AOCH_005999</name>
</gene>
<feature type="compositionally biased region" description="Low complexity" evidence="8">
    <location>
        <begin position="1"/>
        <end position="17"/>
    </location>
</feature>